<proteinExistence type="predicted"/>
<evidence type="ECO:0008006" key="3">
    <source>
        <dbReference type="Google" id="ProtNLM"/>
    </source>
</evidence>
<reference evidence="1 2" key="1">
    <citation type="submission" date="2020-08" db="EMBL/GenBank/DDBJ databases">
        <title>Genomic Encyclopedia of Type Strains, Phase IV (KMG-IV): sequencing the most valuable type-strain genomes for metagenomic binning, comparative biology and taxonomic classification.</title>
        <authorList>
            <person name="Goeker M."/>
        </authorList>
    </citation>
    <scope>NUCLEOTIDE SEQUENCE [LARGE SCALE GENOMIC DNA]</scope>
    <source>
        <strain evidence="1 2">DSM 102983</strain>
    </source>
</reference>
<sequence>MGKMKFSIFSYSILFFSLFFVISCRKTVIKRSDSDSVYITFNDKEKIDLDERYVTFIDTIRLETNDNSLLKYIDRICVDEDMYFFFDGSLSKIVIFDKEGNYVNQISKIGQGPGEYAQLSDFFVDTKEKQIVLLCDRPEKIMYFNYEGEFIKENYFNTLYMQIASDNEYIYVDNPFHPELENSQVIVLNKKGNIVSYQLPLLPNPGINLMAPGNCFTKNSTIHYVRRFDNSIYEIKDGVVSQQYCIDFKQHNLPENIFDGIETPDQLHELAREKRYIYCLFNISDGEKYMLINTNIGIYIIDKEMSEIQKIDYIKNPLLPTDTKHNFPIDNTNGIFACVYSSYMFDTQKEWIQNGKSKLNEEQRKFVLSVKEEDNPILFLYQLK</sequence>
<protein>
    <recommendedName>
        <fullName evidence="3">6-bladed beta-propeller</fullName>
    </recommendedName>
</protein>
<evidence type="ECO:0000313" key="1">
    <source>
        <dbReference type="EMBL" id="MBB4624400.1"/>
    </source>
</evidence>
<dbReference type="Proteomes" id="UP000533637">
    <property type="component" value="Unassembled WGS sequence"/>
</dbReference>
<name>A0ABR6KSI6_9BACT</name>
<comment type="caution">
    <text evidence="1">The sequence shown here is derived from an EMBL/GenBank/DDBJ whole genome shotgun (WGS) entry which is preliminary data.</text>
</comment>
<dbReference type="PROSITE" id="PS51257">
    <property type="entry name" value="PROKAR_LIPOPROTEIN"/>
    <property type="match status" value="1"/>
</dbReference>
<dbReference type="EMBL" id="JACHOC010000010">
    <property type="protein sequence ID" value="MBB4624400.1"/>
    <property type="molecule type" value="Genomic_DNA"/>
</dbReference>
<dbReference type="RefSeq" id="WP_183672085.1">
    <property type="nucleotide sequence ID" value="NZ_BMPB01000009.1"/>
</dbReference>
<evidence type="ECO:0000313" key="2">
    <source>
        <dbReference type="Proteomes" id="UP000533637"/>
    </source>
</evidence>
<organism evidence="1 2">
    <name type="scientific">Parabacteroides faecis</name>
    <dbReference type="NCBI Taxonomy" id="1217282"/>
    <lineage>
        <taxon>Bacteria</taxon>
        <taxon>Pseudomonadati</taxon>
        <taxon>Bacteroidota</taxon>
        <taxon>Bacteroidia</taxon>
        <taxon>Bacteroidales</taxon>
        <taxon>Tannerellaceae</taxon>
        <taxon>Parabacteroides</taxon>
    </lineage>
</organism>
<dbReference type="Gene3D" id="2.120.10.30">
    <property type="entry name" value="TolB, C-terminal domain"/>
    <property type="match status" value="1"/>
</dbReference>
<dbReference type="InterPro" id="IPR011042">
    <property type="entry name" value="6-blade_b-propeller_TolB-like"/>
</dbReference>
<gene>
    <name evidence="1" type="ORF">GGQ57_004331</name>
</gene>
<keyword evidence="2" id="KW-1185">Reference proteome</keyword>
<dbReference type="SUPFAM" id="SSF63825">
    <property type="entry name" value="YWTD domain"/>
    <property type="match status" value="1"/>
</dbReference>
<accession>A0ABR6KSI6</accession>
<dbReference type="Pfam" id="PF17170">
    <property type="entry name" value="DUF5128"/>
    <property type="match status" value="1"/>
</dbReference>